<evidence type="ECO:0000256" key="3">
    <source>
        <dbReference type="ARBA" id="ARBA00023082"/>
    </source>
</evidence>
<dbReference type="EMBL" id="BAABEO010000006">
    <property type="protein sequence ID" value="GAA3668726.1"/>
    <property type="molecule type" value="Genomic_DNA"/>
</dbReference>
<dbReference type="Proteomes" id="UP001500752">
    <property type="component" value="Unassembled WGS sequence"/>
</dbReference>
<evidence type="ECO:0000313" key="8">
    <source>
        <dbReference type="Proteomes" id="UP001500752"/>
    </source>
</evidence>
<feature type="domain" description="RNA polymerase sigma factor 70 region 4 type 2" evidence="6">
    <location>
        <begin position="121"/>
        <end position="172"/>
    </location>
</feature>
<dbReference type="InterPro" id="IPR013324">
    <property type="entry name" value="RNA_pol_sigma_r3/r4-like"/>
</dbReference>
<evidence type="ECO:0000256" key="5">
    <source>
        <dbReference type="SAM" id="MobiDB-lite"/>
    </source>
</evidence>
<keyword evidence="8" id="KW-1185">Reference proteome</keyword>
<keyword evidence="2" id="KW-0805">Transcription regulation</keyword>
<evidence type="ECO:0000256" key="2">
    <source>
        <dbReference type="ARBA" id="ARBA00023015"/>
    </source>
</evidence>
<evidence type="ECO:0000313" key="7">
    <source>
        <dbReference type="EMBL" id="GAA3668726.1"/>
    </source>
</evidence>
<dbReference type="CDD" id="cd06171">
    <property type="entry name" value="Sigma70_r4"/>
    <property type="match status" value="1"/>
</dbReference>
<accession>A0ABP7BU73</accession>
<evidence type="ECO:0000259" key="6">
    <source>
        <dbReference type="Pfam" id="PF08281"/>
    </source>
</evidence>
<sequence length="183" mass="19616">MAEALTDEVLQHARRGEPDALATVYRSLAGQVLGYLEAKGVDDAEGATQDVFLTVFSRIGDMEGGVSGLRSFTFSVAHARMVDATRARARAPWVDEYSPEEDPRRSPSPQDEVMDRLGSGELAAVLDGLLPDQRECVLLRIVAGLSIEETAAALGKSAGAVKQLQRRGLLAMKKALEGAEVHV</sequence>
<evidence type="ECO:0000256" key="1">
    <source>
        <dbReference type="ARBA" id="ARBA00010641"/>
    </source>
</evidence>
<gene>
    <name evidence="7" type="ORF">GCM10023081_04000</name>
</gene>
<proteinExistence type="inferred from homology"/>
<dbReference type="Gene3D" id="1.10.10.10">
    <property type="entry name" value="Winged helix-like DNA-binding domain superfamily/Winged helix DNA-binding domain"/>
    <property type="match status" value="1"/>
</dbReference>
<dbReference type="SUPFAM" id="SSF88659">
    <property type="entry name" value="Sigma3 and sigma4 domains of RNA polymerase sigma factors"/>
    <property type="match status" value="1"/>
</dbReference>
<name>A0ABP7BU73_9MICC</name>
<keyword evidence="3" id="KW-0731">Sigma factor</keyword>
<organism evidence="7 8">
    <name type="scientific">Arthrobacter ginkgonis</name>
    <dbReference type="NCBI Taxonomy" id="1630594"/>
    <lineage>
        <taxon>Bacteria</taxon>
        <taxon>Bacillati</taxon>
        <taxon>Actinomycetota</taxon>
        <taxon>Actinomycetes</taxon>
        <taxon>Micrococcales</taxon>
        <taxon>Micrococcaceae</taxon>
        <taxon>Arthrobacter</taxon>
    </lineage>
</organism>
<evidence type="ECO:0000256" key="4">
    <source>
        <dbReference type="ARBA" id="ARBA00023163"/>
    </source>
</evidence>
<feature type="region of interest" description="Disordered" evidence="5">
    <location>
        <begin position="93"/>
        <end position="114"/>
    </location>
</feature>
<dbReference type="NCBIfam" id="TIGR02937">
    <property type="entry name" value="sigma70-ECF"/>
    <property type="match status" value="1"/>
</dbReference>
<dbReference type="InterPro" id="IPR036388">
    <property type="entry name" value="WH-like_DNA-bd_sf"/>
</dbReference>
<dbReference type="InterPro" id="IPR039425">
    <property type="entry name" value="RNA_pol_sigma-70-like"/>
</dbReference>
<comment type="similarity">
    <text evidence="1">Belongs to the sigma-70 factor family. ECF subfamily.</text>
</comment>
<dbReference type="Gene3D" id="1.10.1740.10">
    <property type="match status" value="1"/>
</dbReference>
<dbReference type="PANTHER" id="PTHR43133:SF62">
    <property type="entry name" value="RNA POLYMERASE SIGMA FACTOR SIGZ"/>
    <property type="match status" value="1"/>
</dbReference>
<dbReference type="RefSeq" id="WP_345148071.1">
    <property type="nucleotide sequence ID" value="NZ_BAABEO010000006.1"/>
</dbReference>
<dbReference type="Pfam" id="PF08281">
    <property type="entry name" value="Sigma70_r4_2"/>
    <property type="match status" value="1"/>
</dbReference>
<dbReference type="InterPro" id="IPR013325">
    <property type="entry name" value="RNA_pol_sigma_r2"/>
</dbReference>
<dbReference type="SUPFAM" id="SSF88946">
    <property type="entry name" value="Sigma2 domain of RNA polymerase sigma factors"/>
    <property type="match status" value="1"/>
</dbReference>
<dbReference type="InterPro" id="IPR014284">
    <property type="entry name" value="RNA_pol_sigma-70_dom"/>
</dbReference>
<dbReference type="InterPro" id="IPR013249">
    <property type="entry name" value="RNA_pol_sigma70_r4_t2"/>
</dbReference>
<dbReference type="PANTHER" id="PTHR43133">
    <property type="entry name" value="RNA POLYMERASE ECF-TYPE SIGMA FACTO"/>
    <property type="match status" value="1"/>
</dbReference>
<comment type="caution">
    <text evidence="7">The sequence shown here is derived from an EMBL/GenBank/DDBJ whole genome shotgun (WGS) entry which is preliminary data.</text>
</comment>
<protein>
    <submittedName>
        <fullName evidence="7">Sigma-70 family RNA polymerase sigma factor</fullName>
    </submittedName>
</protein>
<reference evidence="8" key="1">
    <citation type="journal article" date="2019" name="Int. J. Syst. Evol. Microbiol.">
        <title>The Global Catalogue of Microorganisms (GCM) 10K type strain sequencing project: providing services to taxonomists for standard genome sequencing and annotation.</title>
        <authorList>
            <consortium name="The Broad Institute Genomics Platform"/>
            <consortium name="The Broad Institute Genome Sequencing Center for Infectious Disease"/>
            <person name="Wu L."/>
            <person name="Ma J."/>
        </authorList>
    </citation>
    <scope>NUCLEOTIDE SEQUENCE [LARGE SCALE GENOMIC DNA]</scope>
    <source>
        <strain evidence="8">JCM 30742</strain>
    </source>
</reference>
<keyword evidence="4" id="KW-0804">Transcription</keyword>